<keyword evidence="3" id="KW-1185">Reference proteome</keyword>
<comment type="caution">
    <text evidence="2">The sequence shown here is derived from an EMBL/GenBank/DDBJ whole genome shotgun (WGS) entry which is preliminary data.</text>
</comment>
<evidence type="ECO:0000313" key="3">
    <source>
        <dbReference type="Proteomes" id="UP000729402"/>
    </source>
</evidence>
<reference evidence="2" key="1">
    <citation type="journal article" date="2021" name="bioRxiv">
        <title>Whole Genome Assembly and Annotation of Northern Wild Rice, Zizania palustris L., Supports a Whole Genome Duplication in the Zizania Genus.</title>
        <authorList>
            <person name="Haas M."/>
            <person name="Kono T."/>
            <person name="Macchietto M."/>
            <person name="Millas R."/>
            <person name="McGilp L."/>
            <person name="Shao M."/>
            <person name="Duquette J."/>
            <person name="Hirsch C.N."/>
            <person name="Kimball J."/>
        </authorList>
    </citation>
    <scope>NUCLEOTIDE SEQUENCE</scope>
    <source>
        <tissue evidence="2">Fresh leaf tissue</tissue>
    </source>
</reference>
<gene>
    <name evidence="2" type="ORF">GUJ93_ZPchr0001g31367</name>
</gene>
<reference evidence="2" key="2">
    <citation type="submission" date="2021-02" db="EMBL/GenBank/DDBJ databases">
        <authorList>
            <person name="Kimball J.A."/>
            <person name="Haas M.W."/>
            <person name="Macchietto M."/>
            <person name="Kono T."/>
            <person name="Duquette J."/>
            <person name="Shao M."/>
        </authorList>
    </citation>
    <scope>NUCLEOTIDE SEQUENCE</scope>
    <source>
        <tissue evidence="2">Fresh leaf tissue</tissue>
    </source>
</reference>
<proteinExistence type="predicted"/>
<name>A0A8J5V7N5_ZIZPA</name>
<sequence length="76" mass="8025">MPRVAPSIPFVLNAPPPDSAHHALVPDERSSLARDPSFPEKLRTGGKEKIGCGNPEKSKQALVRGKISGKKKNGGA</sequence>
<evidence type="ECO:0000256" key="1">
    <source>
        <dbReference type="SAM" id="MobiDB-lite"/>
    </source>
</evidence>
<organism evidence="2 3">
    <name type="scientific">Zizania palustris</name>
    <name type="common">Northern wild rice</name>
    <dbReference type="NCBI Taxonomy" id="103762"/>
    <lineage>
        <taxon>Eukaryota</taxon>
        <taxon>Viridiplantae</taxon>
        <taxon>Streptophyta</taxon>
        <taxon>Embryophyta</taxon>
        <taxon>Tracheophyta</taxon>
        <taxon>Spermatophyta</taxon>
        <taxon>Magnoliopsida</taxon>
        <taxon>Liliopsida</taxon>
        <taxon>Poales</taxon>
        <taxon>Poaceae</taxon>
        <taxon>BOP clade</taxon>
        <taxon>Oryzoideae</taxon>
        <taxon>Oryzeae</taxon>
        <taxon>Zizaniinae</taxon>
        <taxon>Zizania</taxon>
    </lineage>
</organism>
<dbReference type="EMBL" id="JAAALK010000288">
    <property type="protein sequence ID" value="KAG8053085.1"/>
    <property type="molecule type" value="Genomic_DNA"/>
</dbReference>
<feature type="compositionally biased region" description="Basic residues" evidence="1">
    <location>
        <begin position="67"/>
        <end position="76"/>
    </location>
</feature>
<accession>A0A8J5V7N5</accession>
<dbReference type="Proteomes" id="UP000729402">
    <property type="component" value="Unassembled WGS sequence"/>
</dbReference>
<protein>
    <submittedName>
        <fullName evidence="2">Uncharacterized protein</fullName>
    </submittedName>
</protein>
<dbReference type="AlphaFoldDB" id="A0A8J5V7N5"/>
<feature type="region of interest" description="Disordered" evidence="1">
    <location>
        <begin position="15"/>
        <end position="76"/>
    </location>
</feature>
<feature type="compositionally biased region" description="Basic and acidic residues" evidence="1">
    <location>
        <begin position="19"/>
        <end position="50"/>
    </location>
</feature>
<evidence type="ECO:0000313" key="2">
    <source>
        <dbReference type="EMBL" id="KAG8053085.1"/>
    </source>
</evidence>